<gene>
    <name evidence="1" type="ORF">S01H1_39715</name>
</gene>
<protein>
    <submittedName>
        <fullName evidence="1">Uncharacterized protein</fullName>
    </submittedName>
</protein>
<organism evidence="1">
    <name type="scientific">marine sediment metagenome</name>
    <dbReference type="NCBI Taxonomy" id="412755"/>
    <lineage>
        <taxon>unclassified sequences</taxon>
        <taxon>metagenomes</taxon>
        <taxon>ecological metagenomes</taxon>
    </lineage>
</organism>
<evidence type="ECO:0000313" key="1">
    <source>
        <dbReference type="EMBL" id="GAG00680.1"/>
    </source>
</evidence>
<name>X0U525_9ZZZZ</name>
<reference evidence="1" key="1">
    <citation type="journal article" date="2014" name="Front. Microbiol.">
        <title>High frequency of phylogenetically diverse reductive dehalogenase-homologous genes in deep subseafloor sedimentary metagenomes.</title>
        <authorList>
            <person name="Kawai M."/>
            <person name="Futagami T."/>
            <person name="Toyoda A."/>
            <person name="Takaki Y."/>
            <person name="Nishi S."/>
            <person name="Hori S."/>
            <person name="Arai W."/>
            <person name="Tsubouchi T."/>
            <person name="Morono Y."/>
            <person name="Uchiyama I."/>
            <person name="Ito T."/>
            <person name="Fujiyama A."/>
            <person name="Inagaki F."/>
            <person name="Takami H."/>
        </authorList>
    </citation>
    <scope>NUCLEOTIDE SEQUENCE</scope>
    <source>
        <strain evidence="1">Expedition CK06-06</strain>
    </source>
</reference>
<proteinExistence type="predicted"/>
<sequence length="49" mass="5800">MLELVHNDTFLLKTVLPKISEAKTLSNNYDLTQRITRLYRSLSNPFQEF</sequence>
<comment type="caution">
    <text evidence="1">The sequence shown here is derived from an EMBL/GenBank/DDBJ whole genome shotgun (WGS) entry which is preliminary data.</text>
</comment>
<dbReference type="AlphaFoldDB" id="X0U525"/>
<accession>X0U525</accession>
<dbReference type="EMBL" id="BARS01025095">
    <property type="protein sequence ID" value="GAG00680.1"/>
    <property type="molecule type" value="Genomic_DNA"/>
</dbReference>
<feature type="non-terminal residue" evidence="1">
    <location>
        <position position="49"/>
    </location>
</feature>